<dbReference type="Proteomes" id="UP000053961">
    <property type="component" value="Unassembled WGS sequence"/>
</dbReference>
<gene>
    <name evidence="2" type="ORF">XD72_1231</name>
    <name evidence="3" type="ORF">XE07_1666</name>
</gene>
<reference evidence="4 5" key="2">
    <citation type="journal article" date="2015" name="MBio">
        <title>Genome-Resolved Metagenomic Analysis Reveals Roles for Candidate Phyla and Other Microbial Community Members in Biogeochemical Transformations in Oil Reservoirs.</title>
        <authorList>
            <person name="Hu P."/>
            <person name="Tom L."/>
            <person name="Singh A."/>
            <person name="Thomas B.C."/>
            <person name="Baker B.J."/>
            <person name="Piceno Y.M."/>
            <person name="Andersen G.L."/>
            <person name="Banfield J.F."/>
        </authorList>
    </citation>
    <scope>NUCLEOTIDE SEQUENCE [LARGE SCALE GENOMIC DNA]</scope>
    <source>
        <strain evidence="2">57_489</strain>
    </source>
</reference>
<feature type="domain" description="SnoaL-like" evidence="1">
    <location>
        <begin position="6"/>
        <end position="100"/>
    </location>
</feature>
<evidence type="ECO:0000313" key="2">
    <source>
        <dbReference type="EMBL" id="KUK44392.1"/>
    </source>
</evidence>
<dbReference type="GO" id="GO:0016853">
    <property type="term" value="F:isomerase activity"/>
    <property type="evidence" value="ECO:0007669"/>
    <property type="project" value="UniProtKB-KW"/>
</dbReference>
<dbReference type="InterPro" id="IPR037401">
    <property type="entry name" value="SnoaL-like"/>
</dbReference>
<name>A0A124G340_9EURY</name>
<dbReference type="EMBL" id="LGFT01000026">
    <property type="protein sequence ID" value="KUK44392.1"/>
    <property type="molecule type" value="Genomic_DNA"/>
</dbReference>
<accession>A0A124G340</accession>
<organism evidence="3 4">
    <name type="scientific">Methanothrix harundinacea</name>
    <dbReference type="NCBI Taxonomy" id="301375"/>
    <lineage>
        <taxon>Archaea</taxon>
        <taxon>Methanobacteriati</taxon>
        <taxon>Methanobacteriota</taxon>
        <taxon>Stenosarchaea group</taxon>
        <taxon>Methanomicrobia</taxon>
        <taxon>Methanotrichales</taxon>
        <taxon>Methanotrichaceae</taxon>
        <taxon>Methanothrix</taxon>
    </lineage>
</organism>
<sequence length="113" mass="12328">MATADEEFFGYGSGPDEEVYGKDLLRAQVERDLSQSDRISMILGPGHVSGKGDVAWYAGSCTIEATVEGQDVRMEGRITAVLKKVGERWLIAMSHFAMPFGGQETGQSWPEAK</sequence>
<dbReference type="PATRIC" id="fig|301375.6.peg.861"/>
<proteinExistence type="predicted"/>
<protein>
    <submittedName>
        <fullName evidence="3">Ketosteroid isomerase-like enzyme</fullName>
    </submittedName>
</protein>
<dbReference type="SUPFAM" id="SSF54427">
    <property type="entry name" value="NTF2-like"/>
    <property type="match status" value="1"/>
</dbReference>
<dbReference type="Proteomes" id="UP000057043">
    <property type="component" value="Unassembled WGS sequence"/>
</dbReference>
<evidence type="ECO:0000313" key="3">
    <source>
        <dbReference type="EMBL" id="KUK95726.1"/>
    </source>
</evidence>
<reference evidence="3" key="1">
    <citation type="journal article" date="2015" name="MBio">
        <title>Genome-resolved metagenomic analysis reveals roles for candidate phyla and other microbial community members in biogeochemical transformations in oil reservoirs.</title>
        <authorList>
            <person name="Hu P."/>
            <person name="Tom L."/>
            <person name="Singh A."/>
            <person name="Thomas B.C."/>
            <person name="Baker B.J."/>
            <person name="Piceno Y.M."/>
            <person name="Andersen G.L."/>
            <person name="Banfield J.F."/>
        </authorList>
    </citation>
    <scope>NUCLEOTIDE SEQUENCE [LARGE SCALE GENOMIC DNA]</scope>
    <source>
        <strain evidence="3">56_747</strain>
    </source>
</reference>
<dbReference type="Pfam" id="PF13474">
    <property type="entry name" value="SnoaL_3"/>
    <property type="match status" value="1"/>
</dbReference>
<evidence type="ECO:0000259" key="1">
    <source>
        <dbReference type="Pfam" id="PF13474"/>
    </source>
</evidence>
<evidence type="ECO:0000313" key="5">
    <source>
        <dbReference type="Proteomes" id="UP000057043"/>
    </source>
</evidence>
<dbReference type="InterPro" id="IPR032710">
    <property type="entry name" value="NTF2-like_dom_sf"/>
</dbReference>
<comment type="caution">
    <text evidence="3">The sequence shown here is derived from an EMBL/GenBank/DDBJ whole genome shotgun (WGS) entry which is preliminary data.</text>
</comment>
<dbReference type="EMBL" id="LGHB01000028">
    <property type="protein sequence ID" value="KUK95726.1"/>
    <property type="molecule type" value="Genomic_DNA"/>
</dbReference>
<keyword evidence="3" id="KW-0413">Isomerase</keyword>
<evidence type="ECO:0000313" key="4">
    <source>
        <dbReference type="Proteomes" id="UP000053961"/>
    </source>
</evidence>
<dbReference type="Gene3D" id="3.10.450.50">
    <property type="match status" value="1"/>
</dbReference>
<dbReference type="AlphaFoldDB" id="A0A124G340"/>